<evidence type="ECO:0000256" key="5">
    <source>
        <dbReference type="ARBA" id="ARBA00022827"/>
    </source>
</evidence>
<keyword evidence="5" id="KW-0274">FAD</keyword>
<evidence type="ECO:0000256" key="2">
    <source>
        <dbReference type="ARBA" id="ARBA00004749"/>
    </source>
</evidence>
<dbReference type="EC" id="1.14.13.-" evidence="9"/>
<dbReference type="InterPro" id="IPR010971">
    <property type="entry name" value="UbiH/COQ6"/>
</dbReference>
<dbReference type="OrthoDB" id="9796623at2"/>
<dbReference type="InterPro" id="IPR036188">
    <property type="entry name" value="FAD/NAD-bd_sf"/>
</dbReference>
<dbReference type="Pfam" id="PF01494">
    <property type="entry name" value="FAD_binding_3"/>
    <property type="match status" value="1"/>
</dbReference>
<name>A0A7W9E6Y3_9CAUL</name>
<dbReference type="AlphaFoldDB" id="A0A7W9E6Y3"/>
<dbReference type="GO" id="GO:0016705">
    <property type="term" value="F:oxidoreductase activity, acting on paired donors, with incorporation or reduction of molecular oxygen"/>
    <property type="evidence" value="ECO:0007669"/>
    <property type="project" value="InterPro"/>
</dbReference>
<dbReference type="InterPro" id="IPR051205">
    <property type="entry name" value="UbiH/COQ6_monooxygenase"/>
</dbReference>
<dbReference type="PRINTS" id="PR00420">
    <property type="entry name" value="RNGMNOXGNASE"/>
</dbReference>
<dbReference type="UniPathway" id="UPA00232"/>
<dbReference type="PROSITE" id="PS01304">
    <property type="entry name" value="UBIH"/>
    <property type="match status" value="1"/>
</dbReference>
<dbReference type="GO" id="GO:0110142">
    <property type="term" value="C:ubiquinone biosynthesis complex"/>
    <property type="evidence" value="ECO:0007669"/>
    <property type="project" value="UniProtKB-ARBA"/>
</dbReference>
<evidence type="ECO:0000256" key="3">
    <source>
        <dbReference type="ARBA" id="ARBA00005349"/>
    </source>
</evidence>
<evidence type="ECO:0000256" key="6">
    <source>
        <dbReference type="ARBA" id="ARBA00023002"/>
    </source>
</evidence>
<comment type="caution">
    <text evidence="9">The sequence shown here is derived from an EMBL/GenBank/DDBJ whole genome shotgun (WGS) entry which is preliminary data.</text>
</comment>
<keyword evidence="10" id="KW-1185">Reference proteome</keyword>
<organism evidence="9 10">
    <name type="scientific">Brevundimonas halotolerans</name>
    <dbReference type="NCBI Taxonomy" id="69670"/>
    <lineage>
        <taxon>Bacteria</taxon>
        <taxon>Pseudomonadati</taxon>
        <taxon>Pseudomonadota</taxon>
        <taxon>Alphaproteobacteria</taxon>
        <taxon>Caulobacterales</taxon>
        <taxon>Caulobacteraceae</taxon>
        <taxon>Brevundimonas</taxon>
    </lineage>
</organism>
<feature type="domain" description="FAD-binding" evidence="8">
    <location>
        <begin position="7"/>
        <end position="351"/>
    </location>
</feature>
<evidence type="ECO:0000313" key="9">
    <source>
        <dbReference type="EMBL" id="MBB5660428.1"/>
    </source>
</evidence>
<dbReference type="FunFam" id="3.50.50.60:FF:000021">
    <property type="entry name" value="Ubiquinone biosynthesis monooxygenase COQ6"/>
    <property type="match status" value="1"/>
</dbReference>
<dbReference type="EMBL" id="JACIJB010000003">
    <property type="protein sequence ID" value="MBB5660428.1"/>
    <property type="molecule type" value="Genomic_DNA"/>
</dbReference>
<dbReference type="NCBIfam" id="TIGR01988">
    <property type="entry name" value="Ubi-OHases"/>
    <property type="match status" value="1"/>
</dbReference>
<proteinExistence type="inferred from homology"/>
<evidence type="ECO:0000256" key="4">
    <source>
        <dbReference type="ARBA" id="ARBA00022630"/>
    </source>
</evidence>
<reference evidence="9 10" key="1">
    <citation type="submission" date="2020-08" db="EMBL/GenBank/DDBJ databases">
        <title>Genomic Encyclopedia of Type Strains, Phase IV (KMG-IV): sequencing the most valuable type-strain genomes for metagenomic binning, comparative biology and taxonomic classification.</title>
        <authorList>
            <person name="Goeker M."/>
        </authorList>
    </citation>
    <scope>NUCLEOTIDE SEQUENCE [LARGE SCALE GENOMIC DNA]</scope>
    <source>
        <strain evidence="9 10">DSM 24448</strain>
    </source>
</reference>
<dbReference type="GO" id="GO:0071949">
    <property type="term" value="F:FAD binding"/>
    <property type="evidence" value="ECO:0007669"/>
    <property type="project" value="InterPro"/>
</dbReference>
<dbReference type="GO" id="GO:0006744">
    <property type="term" value="P:ubiquinone biosynthetic process"/>
    <property type="evidence" value="ECO:0007669"/>
    <property type="project" value="UniProtKB-UniPathway"/>
</dbReference>
<dbReference type="GO" id="GO:0004497">
    <property type="term" value="F:monooxygenase activity"/>
    <property type="evidence" value="ECO:0007669"/>
    <property type="project" value="UniProtKB-KW"/>
</dbReference>
<evidence type="ECO:0000256" key="1">
    <source>
        <dbReference type="ARBA" id="ARBA00001974"/>
    </source>
</evidence>
<dbReference type="InterPro" id="IPR018168">
    <property type="entry name" value="Ubi_Hdrlase_CS"/>
</dbReference>
<keyword evidence="6 9" id="KW-0560">Oxidoreductase</keyword>
<gene>
    <name evidence="9" type="ORF">FHS65_001173</name>
</gene>
<dbReference type="PANTHER" id="PTHR43876:SF7">
    <property type="entry name" value="UBIQUINONE BIOSYNTHESIS MONOOXYGENASE COQ6, MITOCHONDRIAL"/>
    <property type="match status" value="1"/>
</dbReference>
<comment type="similarity">
    <text evidence="3">Belongs to the UbiH/COQ6 family.</text>
</comment>
<evidence type="ECO:0000256" key="7">
    <source>
        <dbReference type="ARBA" id="ARBA00023033"/>
    </source>
</evidence>
<keyword evidence="7" id="KW-0503">Monooxygenase</keyword>
<comment type="pathway">
    <text evidence="2">Cofactor biosynthesis; ubiquinone biosynthesis.</text>
</comment>
<accession>A0A7W9E6Y3</accession>
<dbReference type="InterPro" id="IPR002938">
    <property type="entry name" value="FAD-bd"/>
</dbReference>
<keyword evidence="4" id="KW-0285">Flavoprotein</keyword>
<dbReference type="RefSeq" id="WP_123285939.1">
    <property type="nucleotide sequence ID" value="NZ_JACIJB010000003.1"/>
</dbReference>
<sequence length="417" mass="44013">MSDIAYTDVLIAGAGLAGASLALALSREGFEVTLVDPQPFEAQLAPTFDGRSTAIAFSTYRMLHTLGLGQDLAPHACRMDRILVTDGRRPGASAKAPDPAYLRFDADEIGDATGGEPLGYMIENRRLRVALARALGETDVTIRAPVGVSGVETGLGRSTVTLSDGSQVRAALVVGAEGRRSVVRDAAGIGVIRQAYGQSGVVATVRLAAPHEGVAHEYFLPGGPFAILPLTDQRASLVWTEPTRAAEALRGASDAAFLSHLNRRFGDFLGTARPEGPRFVYPLDLSLATAMVAPRIALIGDAAHGVHPVAGQGLNMGLKDVAALTEVLADARLLGEDIGAEPVLDRYAQWRRFDTVALTLAFDAFVRLFSNDIAPVRAVRDLGMAAVNRIAPLRRAFMHEAGGATGDLPKLLRGEPV</sequence>
<evidence type="ECO:0000313" key="10">
    <source>
        <dbReference type="Proteomes" id="UP000548978"/>
    </source>
</evidence>
<dbReference type="Gene3D" id="3.50.50.60">
    <property type="entry name" value="FAD/NAD(P)-binding domain"/>
    <property type="match status" value="2"/>
</dbReference>
<dbReference type="Proteomes" id="UP000548978">
    <property type="component" value="Unassembled WGS sequence"/>
</dbReference>
<dbReference type="SUPFAM" id="SSF51905">
    <property type="entry name" value="FAD/NAD(P)-binding domain"/>
    <property type="match status" value="1"/>
</dbReference>
<evidence type="ECO:0000259" key="8">
    <source>
        <dbReference type="Pfam" id="PF01494"/>
    </source>
</evidence>
<comment type="cofactor">
    <cofactor evidence="1">
        <name>FAD</name>
        <dbReference type="ChEBI" id="CHEBI:57692"/>
    </cofactor>
</comment>
<dbReference type="PANTHER" id="PTHR43876">
    <property type="entry name" value="UBIQUINONE BIOSYNTHESIS MONOOXYGENASE COQ6, MITOCHONDRIAL"/>
    <property type="match status" value="1"/>
</dbReference>
<protein>
    <submittedName>
        <fullName evidence="9">2-octaprenyl-6-methoxyphenol hydroxylase</fullName>
        <ecNumber evidence="9">1.14.13.-</ecNumber>
    </submittedName>
</protein>